<name>A0AAE1P272_9EUCA</name>
<dbReference type="EMBL" id="JAWZYT010003268">
    <property type="protein sequence ID" value="KAK4299321.1"/>
    <property type="molecule type" value="Genomic_DNA"/>
</dbReference>
<feature type="compositionally biased region" description="Low complexity" evidence="1">
    <location>
        <begin position="61"/>
        <end position="70"/>
    </location>
</feature>
<comment type="caution">
    <text evidence="2">The sequence shown here is derived from an EMBL/GenBank/DDBJ whole genome shotgun (WGS) entry which is preliminary data.</text>
</comment>
<gene>
    <name evidence="2" type="ORF">Pmani_028397</name>
</gene>
<dbReference type="AlphaFoldDB" id="A0AAE1P272"/>
<organism evidence="2 3">
    <name type="scientific">Petrolisthes manimaculis</name>
    <dbReference type="NCBI Taxonomy" id="1843537"/>
    <lineage>
        <taxon>Eukaryota</taxon>
        <taxon>Metazoa</taxon>
        <taxon>Ecdysozoa</taxon>
        <taxon>Arthropoda</taxon>
        <taxon>Crustacea</taxon>
        <taxon>Multicrustacea</taxon>
        <taxon>Malacostraca</taxon>
        <taxon>Eumalacostraca</taxon>
        <taxon>Eucarida</taxon>
        <taxon>Decapoda</taxon>
        <taxon>Pleocyemata</taxon>
        <taxon>Anomura</taxon>
        <taxon>Galatheoidea</taxon>
        <taxon>Porcellanidae</taxon>
        <taxon>Petrolisthes</taxon>
    </lineage>
</organism>
<evidence type="ECO:0000313" key="2">
    <source>
        <dbReference type="EMBL" id="KAK4299321.1"/>
    </source>
</evidence>
<keyword evidence="3" id="KW-1185">Reference proteome</keyword>
<evidence type="ECO:0000313" key="3">
    <source>
        <dbReference type="Proteomes" id="UP001292094"/>
    </source>
</evidence>
<feature type="region of interest" description="Disordered" evidence="1">
    <location>
        <begin position="1"/>
        <end position="76"/>
    </location>
</feature>
<dbReference type="Proteomes" id="UP001292094">
    <property type="component" value="Unassembled WGS sequence"/>
</dbReference>
<accession>A0AAE1P272</accession>
<sequence>MLRHRDTLAQLEAQAGPSLSSQCNGGVHLSTHESEVEGRHEEPTGPLLSGGNRVITPTPPTSSSSSPSPSLCHRSS</sequence>
<reference evidence="2" key="1">
    <citation type="submission" date="2023-11" db="EMBL/GenBank/DDBJ databases">
        <title>Genome assemblies of two species of porcelain crab, Petrolisthes cinctipes and Petrolisthes manimaculis (Anomura: Porcellanidae).</title>
        <authorList>
            <person name="Angst P."/>
        </authorList>
    </citation>
    <scope>NUCLEOTIDE SEQUENCE</scope>
    <source>
        <strain evidence="2">PB745_02</strain>
        <tissue evidence="2">Gill</tissue>
    </source>
</reference>
<proteinExistence type="predicted"/>
<protein>
    <submittedName>
        <fullName evidence="2">Uncharacterized protein</fullName>
    </submittedName>
</protein>
<feature type="compositionally biased region" description="Basic and acidic residues" evidence="1">
    <location>
        <begin position="30"/>
        <end position="43"/>
    </location>
</feature>
<evidence type="ECO:0000256" key="1">
    <source>
        <dbReference type="SAM" id="MobiDB-lite"/>
    </source>
</evidence>